<dbReference type="InterPro" id="IPR057326">
    <property type="entry name" value="KR_dom"/>
</dbReference>
<dbReference type="PRINTS" id="PR00081">
    <property type="entry name" value="GDHRDH"/>
</dbReference>
<evidence type="ECO:0000256" key="1">
    <source>
        <dbReference type="ARBA" id="ARBA00006484"/>
    </source>
</evidence>
<evidence type="ECO:0000256" key="3">
    <source>
        <dbReference type="RuleBase" id="RU000363"/>
    </source>
</evidence>
<gene>
    <name evidence="5" type="ORF">WG926_02920</name>
</gene>
<dbReference type="PROSITE" id="PS00061">
    <property type="entry name" value="ADH_SHORT"/>
    <property type="match status" value="1"/>
</dbReference>
<dbReference type="Proteomes" id="UP001413721">
    <property type="component" value="Unassembled WGS sequence"/>
</dbReference>
<evidence type="ECO:0000313" key="5">
    <source>
        <dbReference type="EMBL" id="MEN2987239.1"/>
    </source>
</evidence>
<dbReference type="SUPFAM" id="SSF51735">
    <property type="entry name" value="NAD(P)-binding Rossmann-fold domains"/>
    <property type="match status" value="1"/>
</dbReference>
<comment type="similarity">
    <text evidence="1 3">Belongs to the short-chain dehydrogenases/reductases (SDR) family.</text>
</comment>
<dbReference type="SMART" id="SM00822">
    <property type="entry name" value="PKS_KR"/>
    <property type="match status" value="1"/>
</dbReference>
<evidence type="ECO:0000313" key="6">
    <source>
        <dbReference type="Proteomes" id="UP001413721"/>
    </source>
</evidence>
<proteinExistence type="inferred from homology"/>
<reference evidence="5 6" key="1">
    <citation type="submission" date="2024-03" db="EMBL/GenBank/DDBJ databases">
        <title>High-quality draft genome sequencing of Tistrella sp. BH-R2-4.</title>
        <authorList>
            <person name="Dong C."/>
        </authorList>
    </citation>
    <scope>NUCLEOTIDE SEQUENCE [LARGE SCALE GENOMIC DNA]</scope>
    <source>
        <strain evidence="5 6">BH-R2-4</strain>
    </source>
</reference>
<comment type="caution">
    <text evidence="5">The sequence shown here is derived from an EMBL/GenBank/DDBJ whole genome shotgun (WGS) entry which is preliminary data.</text>
</comment>
<dbReference type="Pfam" id="PF00106">
    <property type="entry name" value="adh_short"/>
    <property type="match status" value="1"/>
</dbReference>
<evidence type="ECO:0000256" key="2">
    <source>
        <dbReference type="ARBA" id="ARBA00023002"/>
    </source>
</evidence>
<name>A0ABU9YEM1_9PROT</name>
<dbReference type="PANTHER" id="PTHR42901:SF1">
    <property type="entry name" value="ALCOHOL DEHYDROGENASE"/>
    <property type="match status" value="1"/>
</dbReference>
<evidence type="ECO:0000259" key="4">
    <source>
        <dbReference type="SMART" id="SM00822"/>
    </source>
</evidence>
<feature type="domain" description="Ketoreductase" evidence="4">
    <location>
        <begin position="31"/>
        <end position="224"/>
    </location>
</feature>
<protein>
    <submittedName>
        <fullName evidence="5">SDR family oxidoreductase</fullName>
        <ecNumber evidence="5">1.-.-.-</ecNumber>
    </submittedName>
</protein>
<dbReference type="EC" id="1.-.-.-" evidence="5"/>
<organism evidence="5 6">
    <name type="scientific">Tistrella arctica</name>
    <dbReference type="NCBI Taxonomy" id="3133430"/>
    <lineage>
        <taxon>Bacteria</taxon>
        <taxon>Pseudomonadati</taxon>
        <taxon>Pseudomonadota</taxon>
        <taxon>Alphaproteobacteria</taxon>
        <taxon>Geminicoccales</taxon>
        <taxon>Geminicoccaceae</taxon>
        <taxon>Tistrella</taxon>
    </lineage>
</organism>
<dbReference type="InterPro" id="IPR020904">
    <property type="entry name" value="Sc_DH/Rdtase_CS"/>
</dbReference>
<dbReference type="InterPro" id="IPR002347">
    <property type="entry name" value="SDR_fam"/>
</dbReference>
<dbReference type="PANTHER" id="PTHR42901">
    <property type="entry name" value="ALCOHOL DEHYDROGENASE"/>
    <property type="match status" value="1"/>
</dbReference>
<dbReference type="Gene3D" id="3.40.50.720">
    <property type="entry name" value="NAD(P)-binding Rossmann-like Domain"/>
    <property type="match status" value="1"/>
</dbReference>
<dbReference type="InterPro" id="IPR036291">
    <property type="entry name" value="NAD(P)-bd_dom_sf"/>
</dbReference>
<keyword evidence="6" id="KW-1185">Reference proteome</keyword>
<dbReference type="GO" id="GO:0016491">
    <property type="term" value="F:oxidoreductase activity"/>
    <property type="evidence" value="ECO:0007669"/>
    <property type="project" value="UniProtKB-KW"/>
</dbReference>
<keyword evidence="2 5" id="KW-0560">Oxidoreductase</keyword>
<dbReference type="PRINTS" id="PR00080">
    <property type="entry name" value="SDRFAMILY"/>
</dbReference>
<accession>A0ABU9YEM1</accession>
<dbReference type="EMBL" id="JBBKTW010000001">
    <property type="protein sequence ID" value="MEN2987239.1"/>
    <property type="molecule type" value="Genomic_DNA"/>
</dbReference>
<sequence>MSSCRRQRPTLRSGWARLQQGGTPMTTVNGKIALITGASSGIGAATATRLAEAGVTVGLAARRTDRLDALKADIAERGGNALAIEMDVVDPASVEAGVRALVDACGSIDILVNNAGLMPLSDIDQFKTDEWHRMVDVNVKGLLNTTAAVLPQMIRQHAGHIFNTSSIAGRKIFKGLSVYCATKHAVTAFSDGLRMEVGQKHNIRVTCIQPGAVATELYDRITDPGYRKQMDDLARQMTFLQGADIAATILFALQAPGHVNVAELFVLPTEQGW</sequence>